<dbReference type="SUPFAM" id="SSF81301">
    <property type="entry name" value="Nucleotidyltransferase"/>
    <property type="match status" value="1"/>
</dbReference>
<feature type="region of interest" description="Disordered" evidence="1">
    <location>
        <begin position="545"/>
        <end position="580"/>
    </location>
</feature>
<protein>
    <submittedName>
        <fullName evidence="4">Uncharacterized protein LOC101495144</fullName>
    </submittedName>
</protein>
<sequence length="1099" mass="123511">MENNFVPNGLISSETSFVAKVLERDRWSQVEDRTIELLKYIKPNHKSEILRNNVISYLKGLITNHLPCRVTKLCFTFSLGLMEERMFFINRLSSIQIGIKFSLLHQVLPFGSVPLKTYLPDGDIDLTTFGINRSLPASFIPEILRILESERKNEFAPFKVKEVHFVQAEVKIIKCLVENFVVDISFNQLSGLSSLCFFEEVNYLIKRNHLFKHSIILIKAWCFHESRLLGSSSGLLSTYALEILVLYIFNLYNNKFAGPLEVLFRFLEFFSKFDWENYCVSLSGPVPIGSLPNMIAESPRNDSQSQDLLLPKWFLGACKSCYGNVACGQESREKYFVPKHINIIDPLRAINNLGRSINKSSFFRIKSAISLGAKQLMRLLNCTDEYLIAEFDFFFKNTWDRHGNGYWIDVHIYNLFIRNKKVGRSTCQESEIEQAQASHESQGIYRKLDNHLKESKQMVGTSDACAVSQTQSLKTGRILISDRKHTNSLTNAFIDKDKSPQCSSSEVHAMHHFSCDCSSLEPAPIYSEAPTQHCSALVSERESGLIRSSSSMTDNSMGSSSRSEVLDSQNVKISSEDEDAVISKNASDMGLLKEEHDCVDISKNSRSRKVIDYLDTLMHVKSNKEIGHSVEEATMLQKEEPGLGNTTEIYRSPKFGGYLRALLSVKPSVVSSSPPLPPPPAQDVPFSLEVDQFPKLLRFPKATSKRKSWTVVKDRAYPPAVGITDSSNVTNPAASSGDATASDLTSGTNLSSSPTKTSKSDGIHGTSTVSMDIGRHESPIYESATHVQDPQLTQIEQGSMTVCNSPVSDTPVIVGSSSSQISVDNQSLSTCAFGSSMTQFPFTYNNLPTENEITYMNAASHVNSVNQVEALQHLLNQASDILNGDYEIYWMNLQYGRHCQNGQLEEPLFFPPPFVPPMYFRAQYYWNSRPSSSKNVMAPLVPGMPTSLDSGSHEGINQHVSCWLPRLSGGTGTFMPDPLVYHQRYYNRDMYIKHQNANCRGGRREVENYRQVERPGNSNSNSRGRFSGSGQSHRKVQKPRNLNSNSRERSSCRRQSHYRKIEKPEDKKEALHQGEGPSSAVNELENLERDSKDNSPHQP</sequence>
<dbReference type="Gene3D" id="1.10.1410.10">
    <property type="match status" value="1"/>
</dbReference>
<dbReference type="SUPFAM" id="SSF81631">
    <property type="entry name" value="PAP/OAS1 substrate-binding domain"/>
    <property type="match status" value="1"/>
</dbReference>
<dbReference type="RefSeq" id="XP_027190549.1">
    <property type="nucleotide sequence ID" value="XM_027334748.1"/>
</dbReference>
<reference evidence="3" key="1">
    <citation type="journal article" date="2013" name="Nat. Biotechnol.">
        <title>Draft genome sequence of chickpea (Cicer arietinum) provides a resource for trait improvement.</title>
        <authorList>
            <person name="Varshney R.K."/>
            <person name="Song C."/>
            <person name="Saxena R.K."/>
            <person name="Azam S."/>
            <person name="Yu S."/>
            <person name="Sharpe A.G."/>
            <person name="Cannon S."/>
            <person name="Baek J."/>
            <person name="Rosen B.D."/>
            <person name="Tar'an B."/>
            <person name="Millan T."/>
            <person name="Zhang X."/>
            <person name="Ramsay L.D."/>
            <person name="Iwata A."/>
            <person name="Wang Y."/>
            <person name="Nelson W."/>
            <person name="Farmer A.D."/>
            <person name="Gaur P.M."/>
            <person name="Soderlund C."/>
            <person name="Penmetsa R.V."/>
            <person name="Xu C."/>
            <person name="Bharti A.K."/>
            <person name="He W."/>
            <person name="Winter P."/>
            <person name="Zhao S."/>
            <person name="Hane J.K."/>
            <person name="Carrasquilla-Garcia N."/>
            <person name="Condie J.A."/>
            <person name="Upadhyaya H.D."/>
            <person name="Luo M.C."/>
            <person name="Thudi M."/>
            <person name="Gowda C.L."/>
            <person name="Singh N.P."/>
            <person name="Lichtenzveig J."/>
            <person name="Gali K.K."/>
            <person name="Rubio J."/>
            <person name="Nadarajan N."/>
            <person name="Dolezel J."/>
            <person name="Bansal K.C."/>
            <person name="Xu X."/>
            <person name="Edwards D."/>
            <person name="Zhang G."/>
            <person name="Kahl G."/>
            <person name="Gil J."/>
            <person name="Singh K.B."/>
            <person name="Datta S.K."/>
            <person name="Jackson S.A."/>
            <person name="Wang J."/>
            <person name="Cook D.R."/>
        </authorList>
    </citation>
    <scope>NUCLEOTIDE SEQUENCE [LARGE SCALE GENOMIC DNA]</scope>
    <source>
        <strain evidence="3">cv. CDC Frontier</strain>
    </source>
</reference>
<evidence type="ECO:0000256" key="1">
    <source>
        <dbReference type="SAM" id="MobiDB-lite"/>
    </source>
</evidence>
<keyword evidence="3" id="KW-1185">Reference proteome</keyword>
<dbReference type="Proteomes" id="UP000087171">
    <property type="component" value="Chromosome Ca5"/>
</dbReference>
<dbReference type="Pfam" id="PF26180">
    <property type="entry name" value="PAP-OAS1"/>
    <property type="match status" value="1"/>
</dbReference>
<proteinExistence type="predicted"/>
<dbReference type="OrthoDB" id="273917at2759"/>
<dbReference type="InterPro" id="IPR043519">
    <property type="entry name" value="NT_sf"/>
</dbReference>
<reference evidence="4" key="2">
    <citation type="submission" date="2025-08" db="UniProtKB">
        <authorList>
            <consortium name="RefSeq"/>
        </authorList>
    </citation>
    <scope>IDENTIFICATION</scope>
    <source>
        <tissue evidence="4">Etiolated seedlings</tissue>
    </source>
</reference>
<dbReference type="KEGG" id="cam:101495144"/>
<evidence type="ECO:0000313" key="4">
    <source>
        <dbReference type="RefSeq" id="XP_027190549.1"/>
    </source>
</evidence>
<feature type="compositionally biased region" description="Low complexity" evidence="1">
    <location>
        <begin position="1014"/>
        <end position="1031"/>
    </location>
</feature>
<feature type="compositionally biased region" description="Basic and acidic residues" evidence="1">
    <location>
        <begin position="1002"/>
        <end position="1013"/>
    </location>
</feature>
<dbReference type="GeneID" id="101495144"/>
<organism evidence="3 4">
    <name type="scientific">Cicer arietinum</name>
    <name type="common">Chickpea</name>
    <name type="synonym">Garbanzo</name>
    <dbReference type="NCBI Taxonomy" id="3827"/>
    <lineage>
        <taxon>Eukaryota</taxon>
        <taxon>Viridiplantae</taxon>
        <taxon>Streptophyta</taxon>
        <taxon>Embryophyta</taxon>
        <taxon>Tracheophyta</taxon>
        <taxon>Spermatophyta</taxon>
        <taxon>Magnoliopsida</taxon>
        <taxon>eudicotyledons</taxon>
        <taxon>Gunneridae</taxon>
        <taxon>Pentapetalae</taxon>
        <taxon>rosids</taxon>
        <taxon>fabids</taxon>
        <taxon>Fabales</taxon>
        <taxon>Fabaceae</taxon>
        <taxon>Papilionoideae</taxon>
        <taxon>50 kb inversion clade</taxon>
        <taxon>NPAAA clade</taxon>
        <taxon>Hologalegina</taxon>
        <taxon>IRL clade</taxon>
        <taxon>Cicereae</taxon>
        <taxon>Cicer</taxon>
    </lineage>
</organism>
<feature type="compositionally biased region" description="Basic and acidic residues" evidence="1">
    <location>
        <begin position="1059"/>
        <end position="1072"/>
    </location>
</feature>
<dbReference type="PANTHER" id="PTHR45979:SF30">
    <property type="entry name" value="NUCLEOTIDYLTRANSFERASE"/>
    <property type="match status" value="1"/>
</dbReference>
<dbReference type="PaxDb" id="3827-XP_004503047.1"/>
<evidence type="ECO:0000259" key="2">
    <source>
        <dbReference type="Pfam" id="PF26180"/>
    </source>
</evidence>
<dbReference type="InterPro" id="IPR058920">
    <property type="entry name" value="PAP-OAS1-bd-rel"/>
</dbReference>
<dbReference type="Gene3D" id="3.30.460.10">
    <property type="entry name" value="Beta Polymerase, domain 2"/>
    <property type="match status" value="1"/>
</dbReference>
<evidence type="ECO:0000313" key="3">
    <source>
        <dbReference type="Proteomes" id="UP000087171"/>
    </source>
</evidence>
<feature type="compositionally biased region" description="Polar residues" evidence="1">
    <location>
        <begin position="724"/>
        <end position="757"/>
    </location>
</feature>
<accession>A0A3Q7XAB9</accession>
<dbReference type="AlphaFoldDB" id="A0A3Q7XAB9"/>
<dbReference type="STRING" id="3827.A0A3Q7XAB9"/>
<feature type="compositionally biased region" description="Basic and acidic residues" evidence="1">
    <location>
        <begin position="1086"/>
        <end position="1099"/>
    </location>
</feature>
<feature type="domain" description="PAP/OAS1 substrate-binding-related" evidence="2">
    <location>
        <begin position="205"/>
        <end position="399"/>
    </location>
</feature>
<name>A0A3Q7XAB9_CICAR</name>
<feature type="region of interest" description="Disordered" evidence="1">
    <location>
        <begin position="720"/>
        <end position="769"/>
    </location>
</feature>
<feature type="compositionally biased region" description="Low complexity" evidence="1">
    <location>
        <begin position="548"/>
        <end position="563"/>
    </location>
</feature>
<gene>
    <name evidence="4" type="primary">LOC101495144</name>
</gene>
<dbReference type="InterPro" id="IPR058921">
    <property type="entry name" value="PAP/OAS1-rel"/>
</dbReference>
<dbReference type="PANTHER" id="PTHR45979">
    <property type="entry name" value="PAP/OAS1 SUBSTRATE-BINDING DOMAIN SUPERFAMILY"/>
    <property type="match status" value="1"/>
</dbReference>
<feature type="region of interest" description="Disordered" evidence="1">
    <location>
        <begin position="1002"/>
        <end position="1099"/>
    </location>
</feature>